<feature type="signal peptide" evidence="6">
    <location>
        <begin position="1"/>
        <end position="32"/>
    </location>
</feature>
<keyword evidence="6" id="KW-0732">Signal</keyword>
<evidence type="ECO:0000256" key="3">
    <source>
        <dbReference type="ARBA" id="ARBA00023002"/>
    </source>
</evidence>
<proteinExistence type="predicted"/>
<feature type="domain" description="Golvesin/Xly CBD-like" evidence="7">
    <location>
        <begin position="534"/>
        <end position="667"/>
    </location>
</feature>
<keyword evidence="2" id="KW-0479">Metal-binding</keyword>
<dbReference type="Proteomes" id="UP000676386">
    <property type="component" value="Unassembled WGS sequence"/>
</dbReference>
<keyword evidence="4" id="KW-0408">Iron</keyword>
<sequence length="670" mass="73546">MKTKIISALLGRYRHALLGACCLLPAGNLLFAAAPPVEADICVYGGTSAGVIAAYTAKKLHKTVILVSPDKHLGGLTTGGLGYTDIGNKYAITGLSRNFYRRIGQHYGKLEQWIFEPHVAEDIFQEYIKAAKVPVLYEYTISSAKKENGYIREITINGPDTRVVKAKMFIDCSYEGDLMVKAGISYTTGREANGQYNETYNGVQLRDMHQFPDGIDPYKTPGKPESGLLWGIAPGTMDVKGAGDKKIQAYNFRICLSDQPANQVPITKPEGYDPSKYELLVRLLEQTKPKELKPLLKMDLMPNGKTDINNMGAFSTDMIGMNYDYPEADYATRKKIILEHESYTKGLLYFLGHDERVPAPLREQMLKWGYPKDEYKDNGHWSPQLYVREARRMVGAYVMTQANCEGHTTVTDAVGMAAYGMDSHNCQRVVVNGMVKNEGDVEIHGFGPYPVSYKSLIPVATEAKNVLVPVCLSATHIAYGSIRMEPVFMVLGQSAATAAAVAIDSKTSVQEADVKKVQQLLQTDPLADNSPAEILVDDNDEAHVTITGDWKKGGRGSYGPSMLTDDSKGAAAKSVRFAPEIKKAGKYEVFTYVPRFPGMDANMHVKVSDGQQITEKQVAGETVKVLGQTTGEWVSLGSYQLKAGKGAYVEIDNHKTNGIVVADAVLFIPR</sequence>
<organism evidence="8 9">
    <name type="scientific">Chitinophaga hostae</name>
    <dbReference type="NCBI Taxonomy" id="2831022"/>
    <lineage>
        <taxon>Bacteria</taxon>
        <taxon>Pseudomonadati</taxon>
        <taxon>Bacteroidota</taxon>
        <taxon>Chitinophagia</taxon>
        <taxon>Chitinophagales</taxon>
        <taxon>Chitinophagaceae</taxon>
        <taxon>Chitinophaga</taxon>
    </lineage>
</organism>
<keyword evidence="5" id="KW-0411">Iron-sulfur</keyword>
<keyword evidence="1" id="KW-0004">4Fe-4S</keyword>
<dbReference type="Pfam" id="PF25275">
    <property type="entry name" value="Golvesin_C"/>
    <property type="match status" value="1"/>
</dbReference>
<reference evidence="8 9" key="1">
    <citation type="submission" date="2021-04" db="EMBL/GenBank/DDBJ databases">
        <title>Chitinophaga sp. nov., isolated from the rhizosphere soil.</title>
        <authorList>
            <person name="He S."/>
        </authorList>
    </citation>
    <scope>NUCLEOTIDE SEQUENCE [LARGE SCALE GENOMIC DNA]</scope>
    <source>
        <strain evidence="8 9">2R12</strain>
    </source>
</reference>
<evidence type="ECO:0000256" key="5">
    <source>
        <dbReference type="ARBA" id="ARBA00023014"/>
    </source>
</evidence>
<feature type="chain" id="PRO_5047408702" evidence="6">
    <location>
        <begin position="33"/>
        <end position="670"/>
    </location>
</feature>
<evidence type="ECO:0000256" key="6">
    <source>
        <dbReference type="SAM" id="SignalP"/>
    </source>
</evidence>
<name>A0ABS5J790_9BACT</name>
<evidence type="ECO:0000256" key="4">
    <source>
        <dbReference type="ARBA" id="ARBA00023004"/>
    </source>
</evidence>
<comment type="caution">
    <text evidence="8">The sequence shown here is derived from an EMBL/GenBank/DDBJ whole genome shotgun (WGS) entry which is preliminary data.</text>
</comment>
<dbReference type="Pfam" id="PF12831">
    <property type="entry name" value="FAD_oxidored"/>
    <property type="match status" value="1"/>
</dbReference>
<dbReference type="InterPro" id="IPR036188">
    <property type="entry name" value="FAD/NAD-bd_sf"/>
</dbReference>
<keyword evidence="3" id="KW-0560">Oxidoreductase</keyword>
<dbReference type="PANTHER" id="PTHR43498:SF1">
    <property type="entry name" value="COB--COM HETERODISULFIDE REDUCTASE IRON-SULFUR SUBUNIT A"/>
    <property type="match status" value="1"/>
</dbReference>
<dbReference type="RefSeq" id="WP_211976224.1">
    <property type="nucleotide sequence ID" value="NZ_CBFHAM010000010.1"/>
</dbReference>
<evidence type="ECO:0000259" key="7">
    <source>
        <dbReference type="Pfam" id="PF25275"/>
    </source>
</evidence>
<dbReference type="InterPro" id="IPR039650">
    <property type="entry name" value="HdrA-like"/>
</dbReference>
<accession>A0ABS5J790</accession>
<dbReference type="SUPFAM" id="SSF51905">
    <property type="entry name" value="FAD/NAD(P)-binding domain"/>
    <property type="match status" value="1"/>
</dbReference>
<evidence type="ECO:0000313" key="9">
    <source>
        <dbReference type="Proteomes" id="UP000676386"/>
    </source>
</evidence>
<evidence type="ECO:0000256" key="2">
    <source>
        <dbReference type="ARBA" id="ARBA00022723"/>
    </source>
</evidence>
<keyword evidence="9" id="KW-1185">Reference proteome</keyword>
<dbReference type="EMBL" id="JAGTXB010000019">
    <property type="protein sequence ID" value="MBS0031089.1"/>
    <property type="molecule type" value="Genomic_DNA"/>
</dbReference>
<dbReference type="PANTHER" id="PTHR43498">
    <property type="entry name" value="FERREDOXIN:COB-COM HETERODISULFIDE REDUCTASE SUBUNIT A"/>
    <property type="match status" value="1"/>
</dbReference>
<dbReference type="Gene3D" id="3.50.50.60">
    <property type="entry name" value="FAD/NAD(P)-binding domain"/>
    <property type="match status" value="1"/>
</dbReference>
<evidence type="ECO:0000256" key="1">
    <source>
        <dbReference type="ARBA" id="ARBA00022485"/>
    </source>
</evidence>
<protein>
    <submittedName>
        <fullName evidence="8">FAD-dependent oxidoreductase</fullName>
    </submittedName>
</protein>
<gene>
    <name evidence="8" type="ORF">KE626_27425</name>
</gene>
<dbReference type="InterPro" id="IPR033803">
    <property type="entry name" value="CBD-like_Golvesin-Xly"/>
</dbReference>
<evidence type="ECO:0000313" key="8">
    <source>
        <dbReference type="EMBL" id="MBS0031089.1"/>
    </source>
</evidence>